<evidence type="ECO:0000313" key="1">
    <source>
        <dbReference type="EMBL" id="QIS14637.1"/>
    </source>
</evidence>
<protein>
    <submittedName>
        <fullName evidence="1">Uncharacterized protein</fullName>
    </submittedName>
</protein>
<sequence length="97" mass="10348">MLDPITLIVGAGIAGAGWAVGRFGRPKAKSAESLPATCGCGHDLAMHDPQTGACHTEIGRKSVVGLREWVRCGCRRYTGPQPLEELFNRPLLPPTQP</sequence>
<dbReference type="AlphaFoldDB" id="A0A6G9YNI1"/>
<proteinExistence type="predicted"/>
<accession>A0A6G9YNI1</accession>
<dbReference type="RefSeq" id="WP_167477012.1">
    <property type="nucleotide sequence ID" value="NZ_CP046172.1"/>
</dbReference>
<gene>
    <name evidence="1" type="ORF">F5544_34010</name>
</gene>
<keyword evidence="2" id="KW-1185">Reference proteome</keyword>
<reference evidence="1 2" key="1">
    <citation type="journal article" date="2019" name="ACS Chem. Biol.">
        <title>Identification and Mobilization of a Cryptic Antibiotic Biosynthesis Gene Locus from a Human-Pathogenic Nocardia Isolate.</title>
        <authorList>
            <person name="Herisse M."/>
            <person name="Ishida K."/>
            <person name="Porter J.L."/>
            <person name="Howden B."/>
            <person name="Hertweck C."/>
            <person name="Stinear T.P."/>
            <person name="Pidot S.J."/>
        </authorList>
    </citation>
    <scope>NUCLEOTIDE SEQUENCE [LARGE SCALE GENOMIC DNA]</scope>
    <source>
        <strain evidence="1 2">AUSMDU00012717</strain>
    </source>
</reference>
<dbReference type="Proteomes" id="UP000503540">
    <property type="component" value="Chromosome"/>
</dbReference>
<dbReference type="EMBL" id="CP046172">
    <property type="protein sequence ID" value="QIS14637.1"/>
    <property type="molecule type" value="Genomic_DNA"/>
</dbReference>
<organism evidence="1 2">
    <name type="scientific">Nocardia arthritidis</name>
    <dbReference type="NCBI Taxonomy" id="228602"/>
    <lineage>
        <taxon>Bacteria</taxon>
        <taxon>Bacillati</taxon>
        <taxon>Actinomycetota</taxon>
        <taxon>Actinomycetes</taxon>
        <taxon>Mycobacteriales</taxon>
        <taxon>Nocardiaceae</taxon>
        <taxon>Nocardia</taxon>
    </lineage>
</organism>
<name>A0A6G9YNI1_9NOCA</name>
<dbReference type="KEGG" id="nah:F5544_34010"/>
<evidence type="ECO:0000313" key="2">
    <source>
        <dbReference type="Proteomes" id="UP000503540"/>
    </source>
</evidence>